<organism evidence="1 2">
    <name type="scientific">Candidozyma auris</name>
    <name type="common">Yeast</name>
    <name type="synonym">Candida auris</name>
    <dbReference type="NCBI Taxonomy" id="498019"/>
    <lineage>
        <taxon>Eukaryota</taxon>
        <taxon>Fungi</taxon>
        <taxon>Dikarya</taxon>
        <taxon>Ascomycota</taxon>
        <taxon>Saccharomycotina</taxon>
        <taxon>Pichiomycetes</taxon>
        <taxon>Metschnikowiaceae</taxon>
        <taxon>Candidozyma</taxon>
    </lineage>
</organism>
<dbReference type="EMBL" id="LGST01000006">
    <property type="protein sequence ID" value="KNE02188.1"/>
    <property type="molecule type" value="Genomic_DNA"/>
</dbReference>
<dbReference type="VEuPathDB" id="FungiDB:QG37_00876"/>
<proteinExistence type="predicted"/>
<comment type="caution">
    <text evidence="1">The sequence shown here is derived from an EMBL/GenBank/DDBJ whole genome shotgun (WGS) entry which is preliminary data.</text>
</comment>
<accession>A0A0L0P742</accession>
<sequence>MRDLLVTPAERGLDWVSEADFSDDRASEELRRGLPTPSFLLVSTSESQFSRKSGANAELVELGPGYCIISPWGIFWRVGRGVDWGSGFASGLGRYMGCWVGRESSKDGLGNFEGTP</sequence>
<evidence type="ECO:0000313" key="1">
    <source>
        <dbReference type="EMBL" id="KNE02188.1"/>
    </source>
</evidence>
<evidence type="ECO:0000313" key="2">
    <source>
        <dbReference type="Proteomes" id="UP000037122"/>
    </source>
</evidence>
<dbReference type="Proteomes" id="UP000037122">
    <property type="component" value="Unassembled WGS sequence"/>
</dbReference>
<name>A0A0L0P742_CANAR</name>
<gene>
    <name evidence="1" type="ORF">QG37_00876</name>
</gene>
<protein>
    <submittedName>
        <fullName evidence="1">Uncharacterized protein</fullName>
    </submittedName>
</protein>
<dbReference type="AlphaFoldDB" id="A0A0L0P742"/>
<reference evidence="2" key="1">
    <citation type="journal article" date="2015" name="BMC Genomics">
        <title>Draft genome of a commonly misdiagnosed multidrug resistant pathogen Candida auris.</title>
        <authorList>
            <person name="Chatterjee S."/>
            <person name="Alampalli S.V."/>
            <person name="Nageshan R.K."/>
            <person name="Chettiar S.T."/>
            <person name="Joshi S."/>
            <person name="Tatu U.S."/>
        </authorList>
    </citation>
    <scope>NUCLEOTIDE SEQUENCE [LARGE SCALE GENOMIC DNA]</scope>
    <source>
        <strain evidence="2">6684</strain>
    </source>
</reference>